<dbReference type="EMBL" id="CAJVPY010040142">
    <property type="protein sequence ID" value="CAG8805471.1"/>
    <property type="molecule type" value="Genomic_DNA"/>
</dbReference>
<organism evidence="1 2">
    <name type="scientific">Dentiscutata erythropus</name>
    <dbReference type="NCBI Taxonomy" id="1348616"/>
    <lineage>
        <taxon>Eukaryota</taxon>
        <taxon>Fungi</taxon>
        <taxon>Fungi incertae sedis</taxon>
        <taxon>Mucoromycota</taxon>
        <taxon>Glomeromycotina</taxon>
        <taxon>Glomeromycetes</taxon>
        <taxon>Diversisporales</taxon>
        <taxon>Gigasporaceae</taxon>
        <taxon>Dentiscutata</taxon>
    </lineage>
</organism>
<proteinExistence type="predicted"/>
<dbReference type="AlphaFoldDB" id="A0A9N9JZY4"/>
<keyword evidence="2" id="KW-1185">Reference proteome</keyword>
<accession>A0A9N9JZY4</accession>
<gene>
    <name evidence="1" type="ORF">DERYTH_LOCUS24286</name>
</gene>
<reference evidence="1" key="1">
    <citation type="submission" date="2021-06" db="EMBL/GenBank/DDBJ databases">
        <authorList>
            <person name="Kallberg Y."/>
            <person name="Tangrot J."/>
            <person name="Rosling A."/>
        </authorList>
    </citation>
    <scope>NUCLEOTIDE SEQUENCE</scope>
    <source>
        <strain evidence="1">MA453B</strain>
    </source>
</reference>
<evidence type="ECO:0000313" key="2">
    <source>
        <dbReference type="Proteomes" id="UP000789405"/>
    </source>
</evidence>
<sequence length="51" mass="6021">MITMLPMSESNLVIKYDNYAPLRFASGVAMLLCDRKQFSNQIRGHIFWLNW</sequence>
<comment type="caution">
    <text evidence="1">The sequence shown here is derived from an EMBL/GenBank/DDBJ whole genome shotgun (WGS) entry which is preliminary data.</text>
</comment>
<name>A0A9N9JZY4_9GLOM</name>
<evidence type="ECO:0000313" key="1">
    <source>
        <dbReference type="EMBL" id="CAG8805471.1"/>
    </source>
</evidence>
<dbReference type="Proteomes" id="UP000789405">
    <property type="component" value="Unassembled WGS sequence"/>
</dbReference>
<dbReference type="OrthoDB" id="10446241at2759"/>
<protein>
    <submittedName>
        <fullName evidence="1">25217_t:CDS:1</fullName>
    </submittedName>
</protein>
<feature type="non-terminal residue" evidence="1">
    <location>
        <position position="51"/>
    </location>
</feature>